<accession>A0A0E2BTQ3</accession>
<dbReference type="SFLD" id="SFLDS00019">
    <property type="entry name" value="Glutathione_Transferase_(cytos"/>
    <property type="match status" value="1"/>
</dbReference>
<name>A0A0E2BTQ3_9LEPT</name>
<feature type="domain" description="GST N-terminal" evidence="1">
    <location>
        <begin position="33"/>
        <end position="110"/>
    </location>
</feature>
<dbReference type="AlphaFoldDB" id="A0A0E2BTQ3"/>
<dbReference type="Proteomes" id="UP000006329">
    <property type="component" value="Unassembled WGS sequence"/>
</dbReference>
<dbReference type="InterPro" id="IPR040079">
    <property type="entry name" value="Glutathione_S-Trfase"/>
</dbReference>
<dbReference type="SFLD" id="SFLDG00358">
    <property type="entry name" value="Main_(cytGST)"/>
    <property type="match status" value="1"/>
</dbReference>
<dbReference type="InterPro" id="IPR050983">
    <property type="entry name" value="GST_Omega/HSP26"/>
</dbReference>
<dbReference type="PROSITE" id="PS50405">
    <property type="entry name" value="GST_CTER"/>
    <property type="match status" value="1"/>
</dbReference>
<comment type="caution">
    <text evidence="3">The sequence shown here is derived from an EMBL/GenBank/DDBJ whole genome shotgun (WGS) entry which is preliminary data.</text>
</comment>
<dbReference type="EMBL" id="AHON02000027">
    <property type="protein sequence ID" value="EKO34872.1"/>
    <property type="molecule type" value="Genomic_DNA"/>
</dbReference>
<dbReference type="PANTHER" id="PTHR43968:SF6">
    <property type="entry name" value="GLUTATHIONE S-TRANSFERASE OMEGA"/>
    <property type="match status" value="1"/>
</dbReference>
<dbReference type="GO" id="GO:0005737">
    <property type="term" value="C:cytoplasm"/>
    <property type="evidence" value="ECO:0007669"/>
    <property type="project" value="TreeGrafter"/>
</dbReference>
<organism evidence="3 4">
    <name type="scientific">Leptospira santarosai str. MOR084</name>
    <dbReference type="NCBI Taxonomy" id="1049984"/>
    <lineage>
        <taxon>Bacteria</taxon>
        <taxon>Pseudomonadati</taxon>
        <taxon>Spirochaetota</taxon>
        <taxon>Spirochaetia</taxon>
        <taxon>Leptospirales</taxon>
        <taxon>Leptospiraceae</taxon>
        <taxon>Leptospira</taxon>
    </lineage>
</organism>
<dbReference type="PROSITE" id="PS50404">
    <property type="entry name" value="GST_NTER"/>
    <property type="match status" value="1"/>
</dbReference>
<dbReference type="InterPro" id="IPR036282">
    <property type="entry name" value="Glutathione-S-Trfase_C_sf"/>
</dbReference>
<protein>
    <submittedName>
        <fullName evidence="3">Glutathione S-transferase, N-terminal domain protein</fullName>
    </submittedName>
</protein>
<gene>
    <name evidence="3" type="ORF">LEP1GSC179_1690</name>
</gene>
<dbReference type="PANTHER" id="PTHR43968">
    <property type="match status" value="1"/>
</dbReference>
<evidence type="ECO:0000313" key="4">
    <source>
        <dbReference type="Proteomes" id="UP000006329"/>
    </source>
</evidence>
<dbReference type="InterPro" id="IPR010987">
    <property type="entry name" value="Glutathione-S-Trfase_C-like"/>
</dbReference>
<dbReference type="Gene3D" id="3.40.30.10">
    <property type="entry name" value="Glutaredoxin"/>
    <property type="match status" value="1"/>
</dbReference>
<dbReference type="SUPFAM" id="SSF47616">
    <property type="entry name" value="GST C-terminal domain-like"/>
    <property type="match status" value="1"/>
</dbReference>
<feature type="domain" description="GST C-terminal" evidence="2">
    <location>
        <begin position="116"/>
        <end position="253"/>
    </location>
</feature>
<dbReference type="InterPro" id="IPR036249">
    <property type="entry name" value="Thioredoxin-like_sf"/>
</dbReference>
<evidence type="ECO:0000259" key="1">
    <source>
        <dbReference type="PROSITE" id="PS50404"/>
    </source>
</evidence>
<evidence type="ECO:0000313" key="3">
    <source>
        <dbReference type="EMBL" id="EKO34872.1"/>
    </source>
</evidence>
<dbReference type="InterPro" id="IPR004045">
    <property type="entry name" value="Glutathione_S-Trfase_N"/>
</dbReference>
<proteinExistence type="predicted"/>
<reference evidence="3" key="1">
    <citation type="submission" date="2012-10" db="EMBL/GenBank/DDBJ databases">
        <authorList>
            <person name="Harkins D.M."/>
            <person name="Durkin A.S."/>
            <person name="Brinkac L.M."/>
            <person name="Haft D.H."/>
            <person name="Selengut J.D."/>
            <person name="Sanka R."/>
            <person name="DePew J."/>
            <person name="Purushe J."/>
            <person name="Matthias M.A."/>
            <person name="Vinetz J.M."/>
            <person name="Sutton G.G."/>
            <person name="Nierman W.C."/>
            <person name="Fouts D.E."/>
        </authorList>
    </citation>
    <scope>NUCLEOTIDE SEQUENCE [LARGE SCALE GENOMIC DNA]</scope>
    <source>
        <strain evidence="3">MOR084</strain>
    </source>
</reference>
<keyword evidence="4" id="KW-1185">Reference proteome</keyword>
<dbReference type="SUPFAM" id="SSF52833">
    <property type="entry name" value="Thioredoxin-like"/>
    <property type="match status" value="1"/>
</dbReference>
<evidence type="ECO:0000259" key="2">
    <source>
        <dbReference type="PROSITE" id="PS50405"/>
    </source>
</evidence>
<sequence length="254" mass="29149">MRYVLIRNGFDFSRIHSDKKHFPKDPIRLKFLFMIKLHGPSVSNYVNKVKLGILEKGLAYEQIRVSPSQNEEFLKISPMGKTPVLELDGNFIFESGAILEFLDTIYPQAPKLIPEDPWEAARVREITTIIEIYLDIPARRIYLLSMRGKAVSPELIEEVHPILVKGVKALQRVVRFSPYIAGNVFTMADCSAFANLSMIDEELRSTYPDNHPLDLLNGWKEYLTFMKTKEGPALVEKEKQTLKKIIARAKTKIE</sequence>
<dbReference type="CDD" id="cd00570">
    <property type="entry name" value="GST_N_family"/>
    <property type="match status" value="1"/>
</dbReference>
<dbReference type="Gene3D" id="1.20.1050.10">
    <property type="match status" value="1"/>
</dbReference>
<dbReference type="GO" id="GO:0016740">
    <property type="term" value="F:transferase activity"/>
    <property type="evidence" value="ECO:0007669"/>
    <property type="project" value="UniProtKB-KW"/>
</dbReference>
<dbReference type="Pfam" id="PF13417">
    <property type="entry name" value="GST_N_3"/>
    <property type="match status" value="1"/>
</dbReference>